<keyword evidence="8 13" id="KW-0472">Membrane</keyword>
<dbReference type="Gene3D" id="2.60.470.10">
    <property type="entry name" value="Acid-sensing ion channels like domains"/>
    <property type="match status" value="1"/>
</dbReference>
<keyword evidence="5 13" id="KW-1133">Transmembrane helix</keyword>
<evidence type="ECO:0000256" key="1">
    <source>
        <dbReference type="ARBA" id="ARBA00004141"/>
    </source>
</evidence>
<dbReference type="Proteomes" id="UP000001593">
    <property type="component" value="Unassembled WGS sequence"/>
</dbReference>
<dbReference type="GO" id="GO:0035725">
    <property type="term" value="P:sodium ion transmembrane transport"/>
    <property type="evidence" value="ECO:0000318"/>
    <property type="project" value="GO_Central"/>
</dbReference>
<evidence type="ECO:0000313" key="14">
    <source>
        <dbReference type="EMBL" id="EDO49452.1"/>
    </source>
</evidence>
<evidence type="ECO:0000256" key="2">
    <source>
        <dbReference type="ARBA" id="ARBA00022448"/>
    </source>
</evidence>
<dbReference type="PANTHER" id="PTHR11690">
    <property type="entry name" value="AMILORIDE-SENSITIVE SODIUM CHANNEL-RELATED"/>
    <property type="match status" value="1"/>
</dbReference>
<evidence type="ECO:0000256" key="8">
    <source>
        <dbReference type="ARBA" id="ARBA00023136"/>
    </source>
</evidence>
<reference evidence="14 15" key="1">
    <citation type="journal article" date="2007" name="Science">
        <title>Sea anemone genome reveals ancestral eumetazoan gene repertoire and genomic organization.</title>
        <authorList>
            <person name="Putnam N.H."/>
            <person name="Srivastava M."/>
            <person name="Hellsten U."/>
            <person name="Dirks B."/>
            <person name="Chapman J."/>
            <person name="Salamov A."/>
            <person name="Terry A."/>
            <person name="Shapiro H."/>
            <person name="Lindquist E."/>
            <person name="Kapitonov V.V."/>
            <person name="Jurka J."/>
            <person name="Genikhovich G."/>
            <person name="Grigoriev I.V."/>
            <person name="Lucas S.M."/>
            <person name="Steele R.E."/>
            <person name="Finnerty J.R."/>
            <person name="Technau U."/>
            <person name="Martindale M.Q."/>
            <person name="Rokhsar D.S."/>
        </authorList>
    </citation>
    <scope>NUCLEOTIDE SEQUENCE [LARGE SCALE GENOMIC DNA]</scope>
    <source>
        <strain evidence="15">CH2 X CH6</strain>
    </source>
</reference>
<keyword evidence="11 12" id="KW-0407">Ion channel</keyword>
<dbReference type="PRINTS" id="PR01078">
    <property type="entry name" value="AMINACHANNEL"/>
</dbReference>
<evidence type="ECO:0000256" key="6">
    <source>
        <dbReference type="ARBA" id="ARBA00023053"/>
    </source>
</evidence>
<dbReference type="OMA" id="NCEVECI"/>
<dbReference type="PhylomeDB" id="A7RGQ6"/>
<dbReference type="FunFam" id="1.10.287.770:FF:000001">
    <property type="entry name" value="Acid-sensing ion channel subunit 1"/>
    <property type="match status" value="1"/>
</dbReference>
<dbReference type="FunCoup" id="A7RGQ6">
    <property type="interactions" value="93"/>
</dbReference>
<comment type="similarity">
    <text evidence="12">Belongs to the amiloride-sensitive sodium channel (TC 1.A.6) family.</text>
</comment>
<comment type="subcellular location">
    <subcellularLocation>
        <location evidence="1">Membrane</location>
        <topology evidence="1">Multi-pass membrane protein</topology>
    </subcellularLocation>
</comment>
<keyword evidence="9" id="KW-0325">Glycoprotein</keyword>
<dbReference type="InterPro" id="IPR020903">
    <property type="entry name" value="ENaC_CS"/>
</dbReference>
<dbReference type="InterPro" id="IPR001873">
    <property type="entry name" value="ENaC"/>
</dbReference>
<gene>
    <name evidence="14" type="ORF">NEMVEDRAFT_v1g80340</name>
</gene>
<dbReference type="InParanoid" id="A7RGQ6"/>
<evidence type="ECO:0000256" key="11">
    <source>
        <dbReference type="ARBA" id="ARBA00023303"/>
    </source>
</evidence>
<keyword evidence="6" id="KW-0915">Sodium</keyword>
<sequence length="447" mass="52040">MWQDFLHTLTLHGFRFVFERGPTIRKVLWLAILLFAVGMLMMQSKKSIQKYFDHPITTSVQVEFLEEIQFPAVTICNFNLFPYYLINGTIGEKVKTAPNLLILFFFSRPLLSESFFFEKDFGELDEKFDFAEFVRTHGHRIDHMIKKCRWKSQPCGPENFTAVITEFGLCYTFNSGMKGHPLLKVQRAGVDYALRLQLSVQQDQYYGSLRDSSGFKVMVHDQEEPPLINELGIAIQPGTHTFCGLRKEEMHNLPAPFKTACRDMQLEGFKKYTKSACLLKCRADYVMKMCKCRSYDLKGPAPPCQPREVKNCVWPAMGTCMFKQMTVQVCPVPCEITKYQTQLSYAQTPAKHFSEVLARRKHINKDVMRHYLRDNFLELDVYFEEMQVTLIQQRQAYDQESLFGDIGGQVGLFLGASILTVLEFLDLLWRILIHKFKKRKNRKVRNV</sequence>
<dbReference type="GO" id="GO:0015280">
    <property type="term" value="F:ligand-gated sodium channel activity"/>
    <property type="evidence" value="ECO:0000318"/>
    <property type="project" value="GO_Central"/>
</dbReference>
<evidence type="ECO:0000256" key="3">
    <source>
        <dbReference type="ARBA" id="ARBA00022461"/>
    </source>
</evidence>
<evidence type="ECO:0000256" key="13">
    <source>
        <dbReference type="SAM" id="Phobius"/>
    </source>
</evidence>
<dbReference type="eggNOG" id="KOG4294">
    <property type="taxonomic scope" value="Eukaryota"/>
</dbReference>
<feature type="transmembrane region" description="Helical" evidence="13">
    <location>
        <begin position="27"/>
        <end position="44"/>
    </location>
</feature>
<organism evidence="14 15">
    <name type="scientific">Nematostella vectensis</name>
    <name type="common">Starlet sea anemone</name>
    <dbReference type="NCBI Taxonomy" id="45351"/>
    <lineage>
        <taxon>Eukaryota</taxon>
        <taxon>Metazoa</taxon>
        <taxon>Cnidaria</taxon>
        <taxon>Anthozoa</taxon>
        <taxon>Hexacorallia</taxon>
        <taxon>Actiniaria</taxon>
        <taxon>Edwardsiidae</taxon>
        <taxon>Nematostella</taxon>
    </lineage>
</organism>
<proteinExistence type="inferred from homology"/>
<protein>
    <submittedName>
        <fullName evidence="14">Uncharacterized protein</fullName>
    </submittedName>
</protein>
<evidence type="ECO:0000256" key="5">
    <source>
        <dbReference type="ARBA" id="ARBA00022989"/>
    </source>
</evidence>
<evidence type="ECO:0000256" key="7">
    <source>
        <dbReference type="ARBA" id="ARBA00023065"/>
    </source>
</evidence>
<keyword evidence="7 12" id="KW-0406">Ion transport</keyword>
<keyword evidence="10 12" id="KW-0739">Sodium transport</keyword>
<evidence type="ECO:0000256" key="12">
    <source>
        <dbReference type="RuleBase" id="RU000679"/>
    </source>
</evidence>
<evidence type="ECO:0000256" key="10">
    <source>
        <dbReference type="ARBA" id="ARBA00023201"/>
    </source>
</evidence>
<keyword evidence="15" id="KW-1185">Reference proteome</keyword>
<dbReference type="PANTHER" id="PTHR11690:SF300">
    <property type="entry name" value="PICKPOCKET PROTEIN 19"/>
    <property type="match status" value="1"/>
</dbReference>
<evidence type="ECO:0000313" key="15">
    <source>
        <dbReference type="Proteomes" id="UP000001593"/>
    </source>
</evidence>
<dbReference type="PROSITE" id="PS01206">
    <property type="entry name" value="ASC"/>
    <property type="match status" value="1"/>
</dbReference>
<keyword evidence="4 12" id="KW-0812">Transmembrane</keyword>
<keyword evidence="3 12" id="KW-0894">Sodium channel</keyword>
<evidence type="ECO:0000256" key="9">
    <source>
        <dbReference type="ARBA" id="ARBA00023180"/>
    </source>
</evidence>
<feature type="transmembrane region" description="Helical" evidence="13">
    <location>
        <begin position="410"/>
        <end position="433"/>
    </location>
</feature>
<dbReference type="HOGENOM" id="CLU_020415_3_1_1"/>
<dbReference type="GO" id="GO:0005886">
    <property type="term" value="C:plasma membrane"/>
    <property type="evidence" value="ECO:0000318"/>
    <property type="project" value="GO_Central"/>
</dbReference>
<keyword evidence="2 12" id="KW-0813">Transport</keyword>
<dbReference type="Pfam" id="PF00858">
    <property type="entry name" value="ASC"/>
    <property type="match status" value="1"/>
</dbReference>
<dbReference type="AlphaFoldDB" id="A7RGQ6"/>
<dbReference type="EMBL" id="DS469509">
    <property type="protein sequence ID" value="EDO49452.1"/>
    <property type="molecule type" value="Genomic_DNA"/>
</dbReference>
<dbReference type="Gene3D" id="1.10.287.770">
    <property type="entry name" value="YojJ-like"/>
    <property type="match status" value="1"/>
</dbReference>
<name>A7RGQ6_NEMVE</name>
<accession>A7RGQ6</accession>
<evidence type="ECO:0000256" key="4">
    <source>
        <dbReference type="ARBA" id="ARBA00022692"/>
    </source>
</evidence>